<keyword evidence="4" id="KW-1185">Reference proteome</keyword>
<proteinExistence type="inferred from homology"/>
<feature type="domain" description="UspA" evidence="2">
    <location>
        <begin position="157"/>
        <end position="299"/>
    </location>
</feature>
<dbReference type="PANTHER" id="PTHR31964">
    <property type="entry name" value="ADENINE NUCLEOTIDE ALPHA HYDROLASES-LIKE SUPERFAMILY PROTEIN"/>
    <property type="match status" value="1"/>
</dbReference>
<gene>
    <name evidence="3" type="ORF">HDA36_001243</name>
</gene>
<dbReference type="Gene3D" id="3.40.50.620">
    <property type="entry name" value="HUPs"/>
    <property type="match status" value="2"/>
</dbReference>
<dbReference type="AlphaFoldDB" id="A0A7W8QJH3"/>
<dbReference type="SUPFAM" id="SSF52402">
    <property type="entry name" value="Adenine nucleotide alpha hydrolases-like"/>
    <property type="match status" value="2"/>
</dbReference>
<comment type="similarity">
    <text evidence="1">Belongs to the universal stress protein A family.</text>
</comment>
<dbReference type="Proteomes" id="UP000572635">
    <property type="component" value="Unassembled WGS sequence"/>
</dbReference>
<dbReference type="InterPro" id="IPR014729">
    <property type="entry name" value="Rossmann-like_a/b/a_fold"/>
</dbReference>
<dbReference type="Pfam" id="PF00582">
    <property type="entry name" value="Usp"/>
    <property type="match status" value="2"/>
</dbReference>
<evidence type="ECO:0000259" key="2">
    <source>
        <dbReference type="Pfam" id="PF00582"/>
    </source>
</evidence>
<dbReference type="PANTHER" id="PTHR31964:SF113">
    <property type="entry name" value="USPA DOMAIN-CONTAINING PROTEIN"/>
    <property type="match status" value="1"/>
</dbReference>
<evidence type="ECO:0000256" key="1">
    <source>
        <dbReference type="ARBA" id="ARBA00008791"/>
    </source>
</evidence>
<sequence>MAGGNGGADGEVVVGVDGSRTARRALEWAAEAAAGRGAGLVVLHAVSMPLLSTPFDRPVRLPPTPEVAERASSLLAEAVADIEAARPGLPLRTRVSASDPAPALINASKQAALVVVGSRGLGGAGSLFLGSVSIRVAAHSRCPVVVVPPGEGRRNGRRRVVTGVDGSSGSAAALRFALEEAARTGAGLTVVHAWEPRRPVDPFMPGTDPDEAERRTIEAYADKQVRRMLDEAGDGRTGDVPVRVLVVWDQPAHALLEAGAEADMIVVGSRGRGGFRGLLLGSVSQAVLHHAPVPVAVVRTHAEGPAH</sequence>
<feature type="domain" description="UspA" evidence="2">
    <location>
        <begin position="12"/>
        <end position="148"/>
    </location>
</feature>
<dbReference type="InterPro" id="IPR006016">
    <property type="entry name" value="UspA"/>
</dbReference>
<organism evidence="3 4">
    <name type="scientific">Nocardiopsis composta</name>
    <dbReference type="NCBI Taxonomy" id="157465"/>
    <lineage>
        <taxon>Bacteria</taxon>
        <taxon>Bacillati</taxon>
        <taxon>Actinomycetota</taxon>
        <taxon>Actinomycetes</taxon>
        <taxon>Streptosporangiales</taxon>
        <taxon>Nocardiopsidaceae</taxon>
        <taxon>Nocardiopsis</taxon>
    </lineage>
</organism>
<comment type="caution">
    <text evidence="3">The sequence shown here is derived from an EMBL/GenBank/DDBJ whole genome shotgun (WGS) entry which is preliminary data.</text>
</comment>
<dbReference type="InterPro" id="IPR006015">
    <property type="entry name" value="Universal_stress_UspA"/>
</dbReference>
<accession>A0A7W8QJH3</accession>
<reference evidence="3 4" key="1">
    <citation type="submission" date="2020-08" db="EMBL/GenBank/DDBJ databases">
        <title>Sequencing the genomes of 1000 actinobacteria strains.</title>
        <authorList>
            <person name="Klenk H.-P."/>
        </authorList>
    </citation>
    <scope>NUCLEOTIDE SEQUENCE [LARGE SCALE GENOMIC DNA]</scope>
    <source>
        <strain evidence="3 4">DSM 44551</strain>
    </source>
</reference>
<dbReference type="EMBL" id="JACHDB010000001">
    <property type="protein sequence ID" value="MBB5431159.1"/>
    <property type="molecule type" value="Genomic_DNA"/>
</dbReference>
<protein>
    <submittedName>
        <fullName evidence="3">Nucleotide-binding universal stress UspA family protein</fullName>
    </submittedName>
</protein>
<name>A0A7W8QJH3_9ACTN</name>
<evidence type="ECO:0000313" key="4">
    <source>
        <dbReference type="Proteomes" id="UP000572635"/>
    </source>
</evidence>
<dbReference type="RefSeq" id="WP_184390334.1">
    <property type="nucleotide sequence ID" value="NZ_BAAAJD010000015.1"/>
</dbReference>
<dbReference type="PRINTS" id="PR01438">
    <property type="entry name" value="UNVRSLSTRESS"/>
</dbReference>
<evidence type="ECO:0000313" key="3">
    <source>
        <dbReference type="EMBL" id="MBB5431159.1"/>
    </source>
</evidence>